<organism evidence="2 3">
    <name type="scientific">Prorocentrum cordatum</name>
    <dbReference type="NCBI Taxonomy" id="2364126"/>
    <lineage>
        <taxon>Eukaryota</taxon>
        <taxon>Sar</taxon>
        <taxon>Alveolata</taxon>
        <taxon>Dinophyceae</taxon>
        <taxon>Prorocentrales</taxon>
        <taxon>Prorocentraceae</taxon>
        <taxon>Prorocentrum</taxon>
    </lineage>
</organism>
<dbReference type="SUPFAM" id="SSF53474">
    <property type="entry name" value="alpha/beta-Hydrolases"/>
    <property type="match status" value="1"/>
</dbReference>
<dbReference type="Pfam" id="PF02230">
    <property type="entry name" value="Abhydrolase_2"/>
    <property type="match status" value="1"/>
</dbReference>
<protein>
    <recommendedName>
        <fullName evidence="1">Phospholipase/carboxylesterase/thioesterase domain-containing protein</fullName>
    </recommendedName>
</protein>
<feature type="domain" description="Phospholipase/carboxylesterase/thioesterase" evidence="1">
    <location>
        <begin position="52"/>
        <end position="137"/>
    </location>
</feature>
<dbReference type="EMBL" id="CAUYUJ010000695">
    <property type="protein sequence ID" value="CAK0792013.1"/>
    <property type="molecule type" value="Genomic_DNA"/>
</dbReference>
<dbReference type="InterPro" id="IPR003140">
    <property type="entry name" value="PLipase/COase/thioEstase"/>
</dbReference>
<evidence type="ECO:0000313" key="3">
    <source>
        <dbReference type="Proteomes" id="UP001189429"/>
    </source>
</evidence>
<evidence type="ECO:0000313" key="2">
    <source>
        <dbReference type="EMBL" id="CAK0792013.1"/>
    </source>
</evidence>
<keyword evidence="3" id="KW-1185">Reference proteome</keyword>
<sequence length="180" mass="19505">MLACGRAPGELADNFAVVAPYAAGKSSFYVEPRKKLIQFVEWVCSDEGRRAGCPTVDPKRIFLFGFSDGATLSVELATTGRFAGGVIAAYGFTGELPALALARLRNLPLWVFHSADDRIFPVSCSDRLVGALRKVNTTDVVRYTRYDRDQEGFTGAVQGHSTGITAARLADTYSWMLSVG</sequence>
<gene>
    <name evidence="2" type="ORF">PCOR1329_LOCUS2749</name>
</gene>
<dbReference type="Gene3D" id="3.40.50.1820">
    <property type="entry name" value="alpha/beta hydrolase"/>
    <property type="match status" value="1"/>
</dbReference>
<dbReference type="Proteomes" id="UP001189429">
    <property type="component" value="Unassembled WGS sequence"/>
</dbReference>
<accession>A0ABN9PGF1</accession>
<evidence type="ECO:0000259" key="1">
    <source>
        <dbReference type="Pfam" id="PF02230"/>
    </source>
</evidence>
<reference evidence="2" key="1">
    <citation type="submission" date="2023-10" db="EMBL/GenBank/DDBJ databases">
        <authorList>
            <person name="Chen Y."/>
            <person name="Shah S."/>
            <person name="Dougan E. K."/>
            <person name="Thang M."/>
            <person name="Chan C."/>
        </authorList>
    </citation>
    <scope>NUCLEOTIDE SEQUENCE [LARGE SCALE GENOMIC DNA]</scope>
</reference>
<dbReference type="InterPro" id="IPR029058">
    <property type="entry name" value="AB_hydrolase_fold"/>
</dbReference>
<name>A0ABN9PGF1_9DINO</name>
<proteinExistence type="predicted"/>
<comment type="caution">
    <text evidence="2">The sequence shown here is derived from an EMBL/GenBank/DDBJ whole genome shotgun (WGS) entry which is preliminary data.</text>
</comment>